<dbReference type="Proteomes" id="UP000319731">
    <property type="component" value="Unassembled WGS sequence"/>
</dbReference>
<dbReference type="RefSeq" id="XP_031025018.1">
    <property type="nucleotide sequence ID" value="XM_031169070.1"/>
</dbReference>
<dbReference type="AlphaFoldDB" id="A0A507C427"/>
<dbReference type="PANTHER" id="PTHR46630">
    <property type="entry name" value="TETRATRICOPEPTIDE REPEAT PROTEIN 29"/>
    <property type="match status" value="1"/>
</dbReference>
<dbReference type="GeneID" id="42004367"/>
<proteinExistence type="predicted"/>
<evidence type="ECO:0000313" key="9">
    <source>
        <dbReference type="Proteomes" id="UP000319731"/>
    </source>
</evidence>
<dbReference type="STRING" id="1806994.A0A507C427"/>
<dbReference type="SUPFAM" id="SSF48452">
    <property type="entry name" value="TPR-like"/>
    <property type="match status" value="1"/>
</dbReference>
<dbReference type="OrthoDB" id="626167at2759"/>
<feature type="region of interest" description="Disordered" evidence="7">
    <location>
        <begin position="1"/>
        <end position="25"/>
    </location>
</feature>
<dbReference type="Gene3D" id="1.25.40.10">
    <property type="entry name" value="Tetratricopeptide repeat domain"/>
    <property type="match status" value="2"/>
</dbReference>
<comment type="caution">
    <text evidence="8">The sequence shown here is derived from an EMBL/GenBank/DDBJ whole genome shotgun (WGS) entry which is preliminary data.</text>
</comment>
<dbReference type="GO" id="GO:0005737">
    <property type="term" value="C:cytoplasm"/>
    <property type="evidence" value="ECO:0007669"/>
    <property type="project" value="UniProtKB-SubCell"/>
</dbReference>
<evidence type="ECO:0000256" key="2">
    <source>
        <dbReference type="ARBA" id="ARBA00022490"/>
    </source>
</evidence>
<dbReference type="PROSITE" id="PS50005">
    <property type="entry name" value="TPR"/>
    <property type="match status" value="1"/>
</dbReference>
<protein>
    <recommendedName>
        <fullName evidence="5">Tetratricopeptide repeat protein 29</fullName>
    </recommendedName>
</protein>
<feature type="repeat" description="TPR" evidence="6">
    <location>
        <begin position="322"/>
        <end position="355"/>
    </location>
</feature>
<dbReference type="EMBL" id="QEAO01000015">
    <property type="protein sequence ID" value="TPX34221.1"/>
    <property type="molecule type" value="Genomic_DNA"/>
</dbReference>
<organism evidence="8 9">
    <name type="scientific">Synchytrium microbalum</name>
    <dbReference type="NCBI Taxonomy" id="1806994"/>
    <lineage>
        <taxon>Eukaryota</taxon>
        <taxon>Fungi</taxon>
        <taxon>Fungi incertae sedis</taxon>
        <taxon>Chytridiomycota</taxon>
        <taxon>Chytridiomycota incertae sedis</taxon>
        <taxon>Chytridiomycetes</taxon>
        <taxon>Synchytriales</taxon>
        <taxon>Synchytriaceae</taxon>
        <taxon>Synchytrium</taxon>
    </lineage>
</organism>
<feature type="compositionally biased region" description="Low complexity" evidence="7">
    <location>
        <begin position="11"/>
        <end position="25"/>
    </location>
</feature>
<dbReference type="InterPro" id="IPR011990">
    <property type="entry name" value="TPR-like_helical_dom_sf"/>
</dbReference>
<evidence type="ECO:0000256" key="4">
    <source>
        <dbReference type="ARBA" id="ARBA00022803"/>
    </source>
</evidence>
<evidence type="ECO:0000313" key="8">
    <source>
        <dbReference type="EMBL" id="TPX34221.1"/>
    </source>
</evidence>
<dbReference type="PANTHER" id="PTHR46630:SF1">
    <property type="entry name" value="TETRATRICOPEPTIDE REPEAT PROTEIN 29"/>
    <property type="match status" value="1"/>
</dbReference>
<dbReference type="GO" id="GO:0003341">
    <property type="term" value="P:cilium movement"/>
    <property type="evidence" value="ECO:0007669"/>
    <property type="project" value="TreeGrafter"/>
</dbReference>
<dbReference type="SMART" id="SM00028">
    <property type="entry name" value="TPR"/>
    <property type="match status" value="3"/>
</dbReference>
<evidence type="ECO:0000256" key="7">
    <source>
        <dbReference type="SAM" id="MobiDB-lite"/>
    </source>
</evidence>
<evidence type="ECO:0000256" key="1">
    <source>
        <dbReference type="ARBA" id="ARBA00004496"/>
    </source>
</evidence>
<keyword evidence="9" id="KW-1185">Reference proteome</keyword>
<reference evidence="8 9" key="1">
    <citation type="journal article" date="2019" name="Sci. Rep.">
        <title>Comparative genomics of chytrid fungi reveal insights into the obligate biotrophic and pathogenic lifestyle of Synchytrium endobioticum.</title>
        <authorList>
            <person name="van de Vossenberg B.T.L.H."/>
            <person name="Warris S."/>
            <person name="Nguyen H.D.T."/>
            <person name="van Gent-Pelzer M.P.E."/>
            <person name="Joly D.L."/>
            <person name="van de Geest H.C."/>
            <person name="Bonants P.J.M."/>
            <person name="Smith D.S."/>
            <person name="Levesque C.A."/>
            <person name="van der Lee T.A.J."/>
        </authorList>
    </citation>
    <scope>NUCLEOTIDE SEQUENCE [LARGE SCALE GENOMIC DNA]</scope>
    <source>
        <strain evidence="8 9">JEL517</strain>
    </source>
</reference>
<keyword evidence="3" id="KW-0677">Repeat</keyword>
<evidence type="ECO:0000256" key="6">
    <source>
        <dbReference type="PROSITE-ProRule" id="PRU00339"/>
    </source>
</evidence>
<comment type="subcellular location">
    <subcellularLocation>
        <location evidence="1">Cytoplasm</location>
    </subcellularLocation>
</comment>
<dbReference type="GO" id="GO:0005929">
    <property type="term" value="C:cilium"/>
    <property type="evidence" value="ECO:0007669"/>
    <property type="project" value="TreeGrafter"/>
</dbReference>
<sequence>MPLPPINSRGASPKRPSASKSPTRSILIQTTRASASLISPTCISLLGLGYLDSYKELFDLTHTRSLQQSSSNNAFVEKSISAIFGEGVPEGSVKEIIASLKQLLISVEDLRRASDTEALIASHTKLGALYSTTLSKNDFAERHYREALSLSQGHAALHVESARNLSSILQACGKPQEALIVLEGARASDGPENTVTGAMISILLGMSDEASATGSHTDAASYLTKAWSLASASNLNESAIAKLLYRRGEVALVLGQTDEAQHLLEEYAAKVVAMNDFGGEAKAWSALARVFEQKGDLGTAASQMEKYLELTKTQPELASEEPEASRKLGFIFSKMGKFEESAKFFESSISQSTQDQNATPQAAPDARACIQVGIARGSALMSRLVDLVKEDNVAALLKWKTNRELPEVVVAPAATI</sequence>
<evidence type="ECO:0000256" key="3">
    <source>
        <dbReference type="ARBA" id="ARBA00022737"/>
    </source>
</evidence>
<accession>A0A507C427</accession>
<evidence type="ECO:0000256" key="5">
    <source>
        <dbReference type="ARBA" id="ARBA00040665"/>
    </source>
</evidence>
<dbReference type="InterPro" id="IPR051476">
    <property type="entry name" value="Bac_ResReg_Asp_Phosphatase"/>
</dbReference>
<gene>
    <name evidence="8" type="ORF">SmJEL517_g03142</name>
</gene>
<keyword evidence="2" id="KW-0963">Cytoplasm</keyword>
<dbReference type="InterPro" id="IPR019734">
    <property type="entry name" value="TPR_rpt"/>
</dbReference>
<keyword evidence="4 6" id="KW-0802">TPR repeat</keyword>
<name>A0A507C427_9FUNG</name>